<dbReference type="EMBL" id="JAJNDB010000006">
    <property type="protein sequence ID" value="MCD2196757.1"/>
    <property type="molecule type" value="Genomic_DNA"/>
</dbReference>
<organism evidence="1 2">
    <name type="scientific">Actinomycetospora endophytica</name>
    <dbReference type="NCBI Taxonomy" id="2291215"/>
    <lineage>
        <taxon>Bacteria</taxon>
        <taxon>Bacillati</taxon>
        <taxon>Actinomycetota</taxon>
        <taxon>Actinomycetes</taxon>
        <taxon>Pseudonocardiales</taxon>
        <taxon>Pseudonocardiaceae</taxon>
        <taxon>Actinomycetospora</taxon>
    </lineage>
</organism>
<dbReference type="Proteomes" id="UP001199469">
    <property type="component" value="Unassembled WGS sequence"/>
</dbReference>
<dbReference type="InterPro" id="IPR012349">
    <property type="entry name" value="Split_barrel_FMN-bd"/>
</dbReference>
<comment type="caution">
    <text evidence="1">The sequence shown here is derived from an EMBL/GenBank/DDBJ whole genome shotgun (WGS) entry which is preliminary data.</text>
</comment>
<proteinExistence type="predicted"/>
<dbReference type="Gene3D" id="2.30.110.10">
    <property type="entry name" value="Electron Transport, Fmn-binding Protein, Chain A"/>
    <property type="match status" value="1"/>
</dbReference>
<sequence length="153" mass="17073">MTQPRARTLPVQSAVNRLVRFLLHVPLLNRLVGARLVVIEVVGRRSGTRYEVPVAYTREGDALLVGTPFAWGRNLRTGDPVTILLQGRRRTADVTAITDEPGVVEAYGIMARDNRRFADFNQITVDDDGEPSEQDLHLAWAGGARAFRLRPRT</sequence>
<evidence type="ECO:0000313" key="2">
    <source>
        <dbReference type="Proteomes" id="UP001199469"/>
    </source>
</evidence>
<dbReference type="RefSeq" id="WP_230738633.1">
    <property type="nucleotide sequence ID" value="NZ_JAJNDB010000006.1"/>
</dbReference>
<protein>
    <submittedName>
        <fullName evidence="1">Nitroreductase family deazaflavin-dependent oxidoreductase</fullName>
    </submittedName>
</protein>
<gene>
    <name evidence="1" type="ORF">LQ327_25635</name>
</gene>
<name>A0ABS8PEQ9_9PSEU</name>
<keyword evidence="2" id="KW-1185">Reference proteome</keyword>
<evidence type="ECO:0000313" key="1">
    <source>
        <dbReference type="EMBL" id="MCD2196757.1"/>
    </source>
</evidence>
<reference evidence="1 2" key="1">
    <citation type="submission" date="2021-11" db="EMBL/GenBank/DDBJ databases">
        <title>Draft genome sequence of Actinomycetospora sp. SF1 isolated from the rhizosphere soil.</title>
        <authorList>
            <person name="Duangmal K."/>
            <person name="Chantavorakit T."/>
        </authorList>
    </citation>
    <scope>NUCLEOTIDE SEQUENCE [LARGE SCALE GENOMIC DNA]</scope>
    <source>
        <strain evidence="1 2">TBRC 5722</strain>
    </source>
</reference>
<accession>A0ABS8PEQ9</accession>